<sequence length="46" mass="5022">MSSTTTTTNSIRVALQIECELKDGGNQSVCRIESFSGILKTKEDKT</sequence>
<protein>
    <submittedName>
        <fullName evidence="1">Uncharacterized protein</fullName>
    </submittedName>
</protein>
<accession>A0A9N9RZK3</accession>
<dbReference type="EMBL" id="OU895879">
    <property type="protein sequence ID" value="CAG9806367.1"/>
    <property type="molecule type" value="Genomic_DNA"/>
</dbReference>
<evidence type="ECO:0000313" key="1">
    <source>
        <dbReference type="EMBL" id="CAG9806367.1"/>
    </source>
</evidence>
<reference evidence="1" key="1">
    <citation type="submission" date="2022-01" db="EMBL/GenBank/DDBJ databases">
        <authorList>
            <person name="King R."/>
        </authorList>
    </citation>
    <scope>NUCLEOTIDE SEQUENCE</scope>
</reference>
<gene>
    <name evidence="1" type="ORF">CHIRRI_LOCUS9227</name>
</gene>
<proteinExistence type="predicted"/>
<evidence type="ECO:0000313" key="2">
    <source>
        <dbReference type="Proteomes" id="UP001153620"/>
    </source>
</evidence>
<name>A0A9N9RZK3_9DIPT</name>
<dbReference type="AlphaFoldDB" id="A0A9N9RZK3"/>
<keyword evidence="2" id="KW-1185">Reference proteome</keyword>
<reference evidence="1" key="2">
    <citation type="submission" date="2022-10" db="EMBL/GenBank/DDBJ databases">
        <authorList>
            <consortium name="ENA_rothamsted_submissions"/>
            <consortium name="culmorum"/>
            <person name="King R."/>
        </authorList>
    </citation>
    <scope>NUCLEOTIDE SEQUENCE</scope>
</reference>
<organism evidence="1 2">
    <name type="scientific">Chironomus riparius</name>
    <dbReference type="NCBI Taxonomy" id="315576"/>
    <lineage>
        <taxon>Eukaryota</taxon>
        <taxon>Metazoa</taxon>
        <taxon>Ecdysozoa</taxon>
        <taxon>Arthropoda</taxon>
        <taxon>Hexapoda</taxon>
        <taxon>Insecta</taxon>
        <taxon>Pterygota</taxon>
        <taxon>Neoptera</taxon>
        <taxon>Endopterygota</taxon>
        <taxon>Diptera</taxon>
        <taxon>Nematocera</taxon>
        <taxon>Chironomoidea</taxon>
        <taxon>Chironomidae</taxon>
        <taxon>Chironominae</taxon>
        <taxon>Chironomus</taxon>
    </lineage>
</organism>
<dbReference type="Proteomes" id="UP001153620">
    <property type="component" value="Chromosome 3"/>
</dbReference>